<feature type="compositionally biased region" description="Basic and acidic residues" evidence="1">
    <location>
        <begin position="266"/>
        <end position="282"/>
    </location>
</feature>
<comment type="caution">
    <text evidence="4">The sequence shown here is derived from an EMBL/GenBank/DDBJ whole genome shotgun (WGS) entry which is preliminary data.</text>
</comment>
<dbReference type="Proteomes" id="UP000257127">
    <property type="component" value="Unassembled WGS sequence"/>
</dbReference>
<protein>
    <recommendedName>
        <fullName evidence="3">SPOR domain-containing protein</fullName>
    </recommendedName>
</protein>
<keyword evidence="2" id="KW-1133">Transmembrane helix</keyword>
<feature type="region of interest" description="Disordered" evidence="1">
    <location>
        <begin position="109"/>
        <end position="186"/>
    </location>
</feature>
<dbReference type="GO" id="GO:0042834">
    <property type="term" value="F:peptidoglycan binding"/>
    <property type="evidence" value="ECO:0007669"/>
    <property type="project" value="InterPro"/>
</dbReference>
<dbReference type="InterPro" id="IPR007730">
    <property type="entry name" value="SPOR-like_dom"/>
</dbReference>
<dbReference type="Pfam" id="PF05036">
    <property type="entry name" value="SPOR"/>
    <property type="match status" value="1"/>
</dbReference>
<dbReference type="Pfam" id="PF18175">
    <property type="entry name" value="HU-CCDC81_bac_2"/>
    <property type="match status" value="1"/>
</dbReference>
<feature type="compositionally biased region" description="Basic and acidic residues" evidence="1">
    <location>
        <begin position="122"/>
        <end position="167"/>
    </location>
</feature>
<sequence>MDQYIKQLLLLHSKVILPQFGAIFIANEETGDLSFNEYLSYDDGKLAKLLEEESNMDLQEAQNSVAKFVRDLELQLNKGETYSIFQLGEFSKDNDGSYIFKGNIKNNQTQEAISGPSPTPIAEEKTDSKEKTEDIPTKEESAPVEPKKEEIKKEQKKESVEKAESVKPKPTPTVQEKKTKKEPEVKQNVYVEKSAADSKSKKKEVAEPKTTYIEKDNKRKKGFLFWFLLIFLLLVISGSVYVGLNYDKVEEYMGWTLFDENGKKVNQKNENESEAIPSKDENISAVTEENNVEDTVSTSKEEVSPEEQKSEPEPEEEEFTTPVEVAPSSGNYRIIIGCFGDKSNADQLVNKYRAKGYDAKIIKVEGGLHFVSAHSYDNYSKAKSVLETIKQSIDGAWLEKI</sequence>
<name>A0A3E1EZL1_9FLAO</name>
<feature type="compositionally biased region" description="Basic and acidic residues" evidence="1">
    <location>
        <begin position="175"/>
        <end position="185"/>
    </location>
</feature>
<dbReference type="InterPro" id="IPR041268">
    <property type="entry name" value="HU-CCDC81_bac_2"/>
</dbReference>
<dbReference type="PROSITE" id="PS51724">
    <property type="entry name" value="SPOR"/>
    <property type="match status" value="1"/>
</dbReference>
<keyword evidence="2" id="KW-0472">Membrane</keyword>
<feature type="region of interest" description="Disordered" evidence="1">
    <location>
        <begin position="266"/>
        <end position="324"/>
    </location>
</feature>
<gene>
    <name evidence="4" type="ORF">DXU93_04005</name>
</gene>
<dbReference type="OrthoDB" id="1120137at2"/>
<accession>A0A3E1EZL1</accession>
<dbReference type="InterPro" id="IPR036680">
    <property type="entry name" value="SPOR-like_sf"/>
</dbReference>
<evidence type="ECO:0000313" key="4">
    <source>
        <dbReference type="EMBL" id="RFC54994.1"/>
    </source>
</evidence>
<reference evidence="4 5" key="1">
    <citation type="submission" date="2018-08" db="EMBL/GenBank/DDBJ databases">
        <title>The draft genome squence of Brumimicrobium sp. N62.</title>
        <authorList>
            <person name="Du Z.-J."/>
            <person name="Luo H.-R."/>
        </authorList>
    </citation>
    <scope>NUCLEOTIDE SEQUENCE [LARGE SCALE GENOMIC DNA]</scope>
    <source>
        <strain evidence="4 5">N62</strain>
    </source>
</reference>
<evidence type="ECO:0000256" key="1">
    <source>
        <dbReference type="SAM" id="MobiDB-lite"/>
    </source>
</evidence>
<evidence type="ECO:0000313" key="5">
    <source>
        <dbReference type="Proteomes" id="UP000257127"/>
    </source>
</evidence>
<keyword evidence="5" id="KW-1185">Reference proteome</keyword>
<evidence type="ECO:0000256" key="2">
    <source>
        <dbReference type="SAM" id="Phobius"/>
    </source>
</evidence>
<evidence type="ECO:0000259" key="3">
    <source>
        <dbReference type="PROSITE" id="PS51724"/>
    </source>
</evidence>
<feature type="transmembrane region" description="Helical" evidence="2">
    <location>
        <begin position="223"/>
        <end position="244"/>
    </location>
</feature>
<dbReference type="SUPFAM" id="SSF110997">
    <property type="entry name" value="Sporulation related repeat"/>
    <property type="match status" value="1"/>
</dbReference>
<dbReference type="AlphaFoldDB" id="A0A3E1EZL1"/>
<feature type="compositionally biased region" description="Basic and acidic residues" evidence="1">
    <location>
        <begin position="299"/>
        <end position="312"/>
    </location>
</feature>
<dbReference type="RefSeq" id="WP_116879973.1">
    <property type="nucleotide sequence ID" value="NZ_QURB01000002.1"/>
</dbReference>
<proteinExistence type="predicted"/>
<feature type="domain" description="SPOR" evidence="3">
    <location>
        <begin position="326"/>
        <end position="401"/>
    </location>
</feature>
<keyword evidence="2" id="KW-0812">Transmembrane</keyword>
<organism evidence="4 5">
    <name type="scientific">Brumimicrobium aurantiacum</name>
    <dbReference type="NCBI Taxonomy" id="1737063"/>
    <lineage>
        <taxon>Bacteria</taxon>
        <taxon>Pseudomonadati</taxon>
        <taxon>Bacteroidota</taxon>
        <taxon>Flavobacteriia</taxon>
        <taxon>Flavobacteriales</taxon>
        <taxon>Crocinitomicaceae</taxon>
        <taxon>Brumimicrobium</taxon>
    </lineage>
</organism>
<dbReference type="Gene3D" id="3.30.70.1070">
    <property type="entry name" value="Sporulation related repeat"/>
    <property type="match status" value="1"/>
</dbReference>
<feature type="compositionally biased region" description="Polar residues" evidence="1">
    <location>
        <begin position="284"/>
        <end position="298"/>
    </location>
</feature>
<dbReference type="EMBL" id="QURB01000002">
    <property type="protein sequence ID" value="RFC54994.1"/>
    <property type="molecule type" value="Genomic_DNA"/>
</dbReference>